<evidence type="ECO:0000256" key="1">
    <source>
        <dbReference type="ARBA" id="ARBA00022737"/>
    </source>
</evidence>
<evidence type="ECO:0000256" key="2">
    <source>
        <dbReference type="PROSITE-ProRule" id="PRU00708"/>
    </source>
</evidence>
<name>A0ABN9WQQ2_9DINO</name>
<dbReference type="InterPro" id="IPR011990">
    <property type="entry name" value="TPR-like_helical_dom_sf"/>
</dbReference>
<proteinExistence type="predicted"/>
<dbReference type="Gene3D" id="1.25.40.10">
    <property type="entry name" value="Tetratricopeptide repeat domain"/>
    <property type="match status" value="2"/>
</dbReference>
<evidence type="ECO:0008006" key="6">
    <source>
        <dbReference type="Google" id="ProtNLM"/>
    </source>
</evidence>
<dbReference type="Proteomes" id="UP001189429">
    <property type="component" value="Unassembled WGS sequence"/>
</dbReference>
<feature type="region of interest" description="Disordered" evidence="3">
    <location>
        <begin position="1"/>
        <end position="51"/>
    </location>
</feature>
<protein>
    <recommendedName>
        <fullName evidence="6">Pentacotripeptide-repeat region of PRORP domain-containing protein</fullName>
    </recommendedName>
</protein>
<accession>A0ABN9WQQ2</accession>
<feature type="repeat" description="PPR" evidence="2">
    <location>
        <begin position="309"/>
        <end position="343"/>
    </location>
</feature>
<dbReference type="PROSITE" id="PS51375">
    <property type="entry name" value="PPR"/>
    <property type="match status" value="2"/>
</dbReference>
<gene>
    <name evidence="4" type="ORF">PCOR1329_LOCUS69687</name>
</gene>
<feature type="compositionally biased region" description="Low complexity" evidence="3">
    <location>
        <begin position="32"/>
        <end position="51"/>
    </location>
</feature>
<comment type="caution">
    <text evidence="4">The sequence shown here is derived from an EMBL/GenBank/DDBJ whole genome shotgun (WGS) entry which is preliminary data.</text>
</comment>
<evidence type="ECO:0000256" key="3">
    <source>
        <dbReference type="SAM" id="MobiDB-lite"/>
    </source>
</evidence>
<reference evidence="4" key="1">
    <citation type="submission" date="2023-10" db="EMBL/GenBank/DDBJ databases">
        <authorList>
            <person name="Chen Y."/>
            <person name="Shah S."/>
            <person name="Dougan E. K."/>
            <person name="Thang M."/>
            <person name="Chan C."/>
        </authorList>
    </citation>
    <scope>NUCLEOTIDE SEQUENCE [LARGE SCALE GENOMIC DNA]</scope>
</reference>
<feature type="repeat" description="PPR" evidence="2">
    <location>
        <begin position="196"/>
        <end position="230"/>
    </location>
</feature>
<feature type="compositionally biased region" description="Gly residues" evidence="3">
    <location>
        <begin position="1"/>
        <end position="13"/>
    </location>
</feature>
<evidence type="ECO:0000313" key="4">
    <source>
        <dbReference type="EMBL" id="CAK0889032.1"/>
    </source>
</evidence>
<dbReference type="Pfam" id="PF13812">
    <property type="entry name" value="PPR_3"/>
    <property type="match status" value="1"/>
</dbReference>
<sequence>MAVGGANVGGGEGRLGRGRRPRRAGLRERRQGPLGRPAVGGRAGPAAGVAGARGAAERQPLQRGAVACVRARQWELALALTEELGQHGLSPDMATVERQMRALGVGGHWREALGLFSQLRRQGRTGKLTYSTALGVCEESGRWESAIRLLHLMDRQQLAMDSVTCQQAVAVCQKAGRWEHAIQLLGLMDQQKVPLDAVTCGRVVAACQQARQAGPALDVLREMQRREIIPGAGVYDSVIVALEQTASEDRGSFVPASPAPGLLSEMRERQLIPSQAAYHAVMRTHEMAREEGPALELLSDMQTVRVSRDTRTYRSLMTVCGKVGNWRRSLSLLDEMRADGLSPNGFIYDATITACACKAKWEHALRLFSEALSRASESKEDPYWFSSTTIRVGWKVEVGAVGAGREDSRRVSAQRRPLLLGTIRVQEEPPVAVGPIPARAHAGVVFHACPAGARHEANGSRGNGCWSLLPFSGSGGPPRVPGLSESDSG</sequence>
<organism evidence="4 5">
    <name type="scientific">Prorocentrum cordatum</name>
    <dbReference type="NCBI Taxonomy" id="2364126"/>
    <lineage>
        <taxon>Eukaryota</taxon>
        <taxon>Sar</taxon>
        <taxon>Alveolata</taxon>
        <taxon>Dinophyceae</taxon>
        <taxon>Prorocentrales</taxon>
        <taxon>Prorocentraceae</taxon>
        <taxon>Prorocentrum</taxon>
    </lineage>
</organism>
<dbReference type="Pfam" id="PF01535">
    <property type="entry name" value="PPR"/>
    <property type="match status" value="2"/>
</dbReference>
<keyword evidence="1" id="KW-0677">Repeat</keyword>
<dbReference type="EMBL" id="CAUYUJ010019161">
    <property type="protein sequence ID" value="CAK0889032.1"/>
    <property type="molecule type" value="Genomic_DNA"/>
</dbReference>
<dbReference type="PANTHER" id="PTHR47447:SF17">
    <property type="entry name" value="OS12G0638900 PROTEIN"/>
    <property type="match status" value="1"/>
</dbReference>
<dbReference type="PANTHER" id="PTHR47447">
    <property type="entry name" value="OS03G0856100 PROTEIN"/>
    <property type="match status" value="1"/>
</dbReference>
<keyword evidence="5" id="KW-1185">Reference proteome</keyword>
<dbReference type="NCBIfam" id="TIGR00756">
    <property type="entry name" value="PPR"/>
    <property type="match status" value="1"/>
</dbReference>
<dbReference type="InterPro" id="IPR002885">
    <property type="entry name" value="PPR_rpt"/>
</dbReference>
<evidence type="ECO:0000313" key="5">
    <source>
        <dbReference type="Proteomes" id="UP001189429"/>
    </source>
</evidence>